<dbReference type="Pfam" id="PF00196">
    <property type="entry name" value="GerE"/>
    <property type="match status" value="1"/>
</dbReference>
<dbReference type="InterPro" id="IPR016032">
    <property type="entry name" value="Sig_transdc_resp-reg_C-effctor"/>
</dbReference>
<evidence type="ECO:0000256" key="4">
    <source>
        <dbReference type="ARBA" id="ARBA00023163"/>
    </source>
</evidence>
<dbReference type="Pfam" id="PF00072">
    <property type="entry name" value="Response_reg"/>
    <property type="match status" value="1"/>
</dbReference>
<dbReference type="Proteomes" id="UP000293902">
    <property type="component" value="Chromosome"/>
</dbReference>
<dbReference type="GO" id="GO:0000160">
    <property type="term" value="P:phosphorelay signal transduction system"/>
    <property type="evidence" value="ECO:0007669"/>
    <property type="project" value="InterPro"/>
</dbReference>
<reference evidence="9 10" key="1">
    <citation type="submission" date="2018-06" db="EMBL/GenBank/DDBJ databases">
        <title>Complete Genome Sequence of Desulfobacter hydrogenophilus (DSM3380).</title>
        <authorList>
            <person name="Marietou A."/>
            <person name="Schreiber L."/>
            <person name="Marshall I."/>
            <person name="Jorgensen B."/>
        </authorList>
    </citation>
    <scope>NUCLEOTIDE SEQUENCE [LARGE SCALE GENOMIC DNA]</scope>
    <source>
        <strain evidence="9 10">DSM 3380</strain>
    </source>
</reference>
<dbReference type="OrthoDB" id="9780312at2"/>
<dbReference type="SUPFAM" id="SSF52172">
    <property type="entry name" value="CheY-like"/>
    <property type="match status" value="1"/>
</dbReference>
<evidence type="ECO:0000259" key="6">
    <source>
        <dbReference type="PROSITE" id="PS50043"/>
    </source>
</evidence>
<dbReference type="InterPro" id="IPR039420">
    <property type="entry name" value="WalR-like"/>
</dbReference>
<dbReference type="PRINTS" id="PR00038">
    <property type="entry name" value="HTHLUXR"/>
</dbReference>
<dbReference type="PANTHER" id="PTHR43214:SF41">
    <property type="entry name" value="NITRATE_NITRITE RESPONSE REGULATOR PROTEIN NARP"/>
    <property type="match status" value="1"/>
</dbReference>
<evidence type="ECO:0000313" key="10">
    <source>
        <dbReference type="Proteomes" id="UP000248798"/>
    </source>
</evidence>
<dbReference type="PROSITE" id="PS50110">
    <property type="entry name" value="RESPONSE_REGULATORY"/>
    <property type="match status" value="1"/>
</dbReference>
<dbReference type="SMART" id="SM00421">
    <property type="entry name" value="HTH_LUXR"/>
    <property type="match status" value="1"/>
</dbReference>
<feature type="modified residue" description="4-aspartylphosphate" evidence="5">
    <location>
        <position position="55"/>
    </location>
</feature>
<dbReference type="Proteomes" id="UP000248798">
    <property type="component" value="Unassembled WGS sequence"/>
</dbReference>
<dbReference type="RefSeq" id="WP_111959935.1">
    <property type="nucleotide sequence ID" value="NZ_CP036313.1"/>
</dbReference>
<organism evidence="9 10">
    <name type="scientific">Desulfobacter hydrogenophilus</name>
    <dbReference type="NCBI Taxonomy" id="2291"/>
    <lineage>
        <taxon>Bacteria</taxon>
        <taxon>Pseudomonadati</taxon>
        <taxon>Thermodesulfobacteriota</taxon>
        <taxon>Desulfobacteria</taxon>
        <taxon>Desulfobacterales</taxon>
        <taxon>Desulfobacteraceae</taxon>
        <taxon>Desulfobacter</taxon>
    </lineage>
</organism>
<dbReference type="Gene3D" id="3.40.50.2300">
    <property type="match status" value="1"/>
</dbReference>
<dbReference type="AlphaFoldDB" id="A0A328F6R8"/>
<evidence type="ECO:0000313" key="11">
    <source>
        <dbReference type="Proteomes" id="UP000293902"/>
    </source>
</evidence>
<dbReference type="PROSITE" id="PS50043">
    <property type="entry name" value="HTH_LUXR_2"/>
    <property type="match status" value="1"/>
</dbReference>
<dbReference type="SUPFAM" id="SSF46894">
    <property type="entry name" value="C-terminal effector domain of the bipartite response regulators"/>
    <property type="match status" value="1"/>
</dbReference>
<dbReference type="GO" id="GO:0006355">
    <property type="term" value="P:regulation of DNA-templated transcription"/>
    <property type="evidence" value="ECO:0007669"/>
    <property type="project" value="InterPro"/>
</dbReference>
<keyword evidence="11" id="KW-1185">Reference proteome</keyword>
<dbReference type="GO" id="GO:0003677">
    <property type="term" value="F:DNA binding"/>
    <property type="evidence" value="ECO:0007669"/>
    <property type="project" value="UniProtKB-KW"/>
</dbReference>
<keyword evidence="4" id="KW-0804">Transcription</keyword>
<accession>A0A328F6R8</accession>
<sequence length="219" mass="24376">MEINIILADDHHVIREGLRLLLESEKDLLVLAEADSGRAALSAVKKFRPDLVVMDVSMPELNGMDATRRILSEAPGTKVLALSMYSDKRFVEGMFQAGVSGYILKNCIARELISAIRLVAKGQVYISPEIAGTIVDGYLLRSVSENDTSRRINRKMLTDREREILQLISEGQNTKEIAEKLHVSTKTVDAHRRNIMEKIGANSIAELTKFAIREGITTL</sequence>
<name>A0A328F6R8_9BACT</name>
<keyword evidence="2" id="KW-0805">Transcription regulation</keyword>
<dbReference type="PROSITE" id="PS00622">
    <property type="entry name" value="HTH_LUXR_1"/>
    <property type="match status" value="1"/>
</dbReference>
<dbReference type="InterPro" id="IPR000792">
    <property type="entry name" value="Tscrpt_reg_LuxR_C"/>
</dbReference>
<dbReference type="EMBL" id="CP036313">
    <property type="protein sequence ID" value="QBH14893.1"/>
    <property type="molecule type" value="Genomic_DNA"/>
</dbReference>
<dbReference type="PANTHER" id="PTHR43214">
    <property type="entry name" value="TWO-COMPONENT RESPONSE REGULATOR"/>
    <property type="match status" value="1"/>
</dbReference>
<evidence type="ECO:0000256" key="2">
    <source>
        <dbReference type="ARBA" id="ARBA00023015"/>
    </source>
</evidence>
<evidence type="ECO:0000256" key="1">
    <source>
        <dbReference type="ARBA" id="ARBA00022553"/>
    </source>
</evidence>
<keyword evidence="1 5" id="KW-0597">Phosphoprotein</keyword>
<dbReference type="SMART" id="SM00448">
    <property type="entry name" value="REC"/>
    <property type="match status" value="1"/>
</dbReference>
<reference evidence="8 11" key="2">
    <citation type="submission" date="2019-02" db="EMBL/GenBank/DDBJ databases">
        <title>Complete genome sequence of Desulfobacter hydrogenophilus AcRS1.</title>
        <authorList>
            <person name="Marietou A."/>
            <person name="Lund M.B."/>
            <person name="Marshall I.P.G."/>
            <person name="Schreiber L."/>
            <person name="Jorgensen B."/>
        </authorList>
    </citation>
    <scope>NUCLEOTIDE SEQUENCE [LARGE SCALE GENOMIC DNA]</scope>
    <source>
        <strain evidence="8 11">AcRS1</strain>
    </source>
</reference>
<feature type="domain" description="Response regulatory" evidence="7">
    <location>
        <begin position="4"/>
        <end position="120"/>
    </location>
</feature>
<evidence type="ECO:0000256" key="5">
    <source>
        <dbReference type="PROSITE-ProRule" id="PRU00169"/>
    </source>
</evidence>
<gene>
    <name evidence="9" type="ORF">DO021_19895</name>
    <name evidence="8" type="ORF">EYB58_19395</name>
</gene>
<proteinExistence type="predicted"/>
<dbReference type="CDD" id="cd06170">
    <property type="entry name" value="LuxR_C_like"/>
    <property type="match status" value="1"/>
</dbReference>
<dbReference type="InterPro" id="IPR011006">
    <property type="entry name" value="CheY-like_superfamily"/>
</dbReference>
<dbReference type="CDD" id="cd17535">
    <property type="entry name" value="REC_NarL-like"/>
    <property type="match status" value="1"/>
</dbReference>
<evidence type="ECO:0000313" key="8">
    <source>
        <dbReference type="EMBL" id="QBH14893.1"/>
    </source>
</evidence>
<dbReference type="EMBL" id="QLNI01000054">
    <property type="protein sequence ID" value="RAM00274.1"/>
    <property type="molecule type" value="Genomic_DNA"/>
</dbReference>
<feature type="domain" description="HTH luxR-type" evidence="6">
    <location>
        <begin position="150"/>
        <end position="215"/>
    </location>
</feature>
<protein>
    <submittedName>
        <fullName evidence="9">DNA-binding response regulator</fullName>
    </submittedName>
    <submittedName>
        <fullName evidence="8">Response regulator transcription factor</fullName>
    </submittedName>
</protein>
<evidence type="ECO:0000256" key="3">
    <source>
        <dbReference type="ARBA" id="ARBA00023125"/>
    </source>
</evidence>
<dbReference type="InterPro" id="IPR058245">
    <property type="entry name" value="NreC/VraR/RcsB-like_REC"/>
</dbReference>
<dbReference type="InterPro" id="IPR001789">
    <property type="entry name" value="Sig_transdc_resp-reg_receiver"/>
</dbReference>
<evidence type="ECO:0000259" key="7">
    <source>
        <dbReference type="PROSITE" id="PS50110"/>
    </source>
</evidence>
<evidence type="ECO:0000313" key="9">
    <source>
        <dbReference type="EMBL" id="RAM00274.1"/>
    </source>
</evidence>
<keyword evidence="3 9" id="KW-0238">DNA-binding</keyword>